<sequence length="469" mass="56212">MIKKEYKYMLNVFNNFKDINFVEEVNIDINLIGKQKMNEKYENLDQELREQNRNGKNGYILWGKKNKMIKTPFGNIIIKASRFRYYDKKENKFKTTTLLNKVIGLKNNETIILSVKIEIWKLMDSAKRQRDIMDMFPNLNISKMTITNINKEVDFAKLFKEQLKTKTEKINVQTPYLYAGVDDSFSNLTKYKKIEKNMFRVAYFHTGYDEIKSTKNKNVLRDKKIFIVMKSVKNRYYLIKKYKKEFLNFLHQNYNIENCKLTLAGDGATWIQKFANEIGAIYILDEFHLMKELKTIFPYRRKKLTKNLTDNEKIRKEIYWDMNKLFKDGDPDGAIKYLKNLIKIKNIKEHPFLKDKKEDIKKFINYIDKRKDGIKVYKEEWYTGSCTESQISHNVKWLKGYGSKSYSEKVFKNMITMKMVKENGVNLIGLYLNKLNKKNEKEHNYYFKNNDNYQFLINNNISRQAQAFI</sequence>
<accession>A0A433EST0</accession>
<dbReference type="AlphaFoldDB" id="A0A433EST0"/>
<dbReference type="EMBL" id="RAHC01000001">
    <property type="protein sequence ID" value="RUP77960.1"/>
    <property type="molecule type" value="Genomic_DNA"/>
</dbReference>
<dbReference type="Proteomes" id="UP000274545">
    <property type="component" value="Unassembled WGS sequence"/>
</dbReference>
<name>A0A433EST0_9MOLU</name>
<comment type="caution">
    <text evidence="1">The sequence shown here is derived from an EMBL/GenBank/DDBJ whole genome shotgun (WGS) entry which is preliminary data.</text>
</comment>
<organism evidence="1 2">
    <name type="scientific">Spiroplasma poulsonii</name>
    <dbReference type="NCBI Taxonomy" id="2138"/>
    <lineage>
        <taxon>Bacteria</taxon>
        <taxon>Bacillati</taxon>
        <taxon>Mycoplasmatota</taxon>
        <taxon>Mollicutes</taxon>
        <taxon>Entomoplasmatales</taxon>
        <taxon>Spiroplasmataceae</taxon>
        <taxon>Spiroplasma</taxon>
    </lineage>
</organism>
<gene>
    <name evidence="1" type="ORF">D6D54_00195</name>
</gene>
<evidence type="ECO:0000313" key="1">
    <source>
        <dbReference type="EMBL" id="RUP77960.1"/>
    </source>
</evidence>
<evidence type="ECO:0000313" key="2">
    <source>
        <dbReference type="Proteomes" id="UP000274545"/>
    </source>
</evidence>
<protein>
    <recommendedName>
        <fullName evidence="3">ISLre2 family transposase</fullName>
    </recommendedName>
</protein>
<evidence type="ECO:0008006" key="3">
    <source>
        <dbReference type="Google" id="ProtNLM"/>
    </source>
</evidence>
<reference evidence="1 2" key="1">
    <citation type="journal article" date="2019" name="Genome Biol. Evol.">
        <title>Toxin and genome evolution in a Drosophila defensive symbiosis.</title>
        <authorList>
            <person name="Ballinger M.J."/>
            <person name="Gawryluk R.M."/>
            <person name="Perlman S.J."/>
        </authorList>
    </citation>
    <scope>NUCLEOTIDE SEQUENCE [LARGE SCALE GENOMIC DNA]</scope>
    <source>
        <strain evidence="2">sNeo</strain>
    </source>
</reference>
<proteinExistence type="predicted"/>
<dbReference type="NCBIfam" id="NF046004">
    <property type="entry name" value="ICE_Mbov_0401"/>
    <property type="match status" value="1"/>
</dbReference>